<protein>
    <submittedName>
        <fullName evidence="2">Lipase</fullName>
    </submittedName>
</protein>
<name>A0A4R2JBP6_9PSEU</name>
<dbReference type="GO" id="GO:0016020">
    <property type="term" value="C:membrane"/>
    <property type="evidence" value="ECO:0007669"/>
    <property type="project" value="TreeGrafter"/>
</dbReference>
<dbReference type="PANTHER" id="PTHR43798:SF33">
    <property type="entry name" value="HYDROLASE, PUTATIVE (AFU_ORTHOLOGUE AFUA_2G14860)-RELATED"/>
    <property type="match status" value="1"/>
</dbReference>
<dbReference type="Proteomes" id="UP000295680">
    <property type="component" value="Unassembled WGS sequence"/>
</dbReference>
<dbReference type="InterPro" id="IPR029058">
    <property type="entry name" value="AB_hydrolase_fold"/>
</dbReference>
<evidence type="ECO:0000259" key="1">
    <source>
        <dbReference type="Pfam" id="PF00561"/>
    </source>
</evidence>
<dbReference type="EMBL" id="SLWS01000010">
    <property type="protein sequence ID" value="TCO53499.1"/>
    <property type="molecule type" value="Genomic_DNA"/>
</dbReference>
<accession>A0A4R2JBP6</accession>
<dbReference type="InterPro" id="IPR000073">
    <property type="entry name" value="AB_hydrolase_1"/>
</dbReference>
<dbReference type="Gene3D" id="3.40.50.1820">
    <property type="entry name" value="alpha/beta hydrolase"/>
    <property type="match status" value="1"/>
</dbReference>
<organism evidence="2 3">
    <name type="scientific">Actinocrispum wychmicini</name>
    <dbReference type="NCBI Taxonomy" id="1213861"/>
    <lineage>
        <taxon>Bacteria</taxon>
        <taxon>Bacillati</taxon>
        <taxon>Actinomycetota</taxon>
        <taxon>Actinomycetes</taxon>
        <taxon>Pseudonocardiales</taxon>
        <taxon>Pseudonocardiaceae</taxon>
        <taxon>Actinocrispum</taxon>
    </lineage>
</organism>
<feature type="domain" description="AB hydrolase-1" evidence="1">
    <location>
        <begin position="17"/>
        <end position="149"/>
    </location>
</feature>
<sequence length="257" mass="28335">MTTALFTYEFGPAGGRPLLALHGLSGHGARWRRFAETQLAGFRVTAPDLRGHGRSTWNPPWRLEQFAEDVLALMDDRGLDRVPVMGHSYGGAIALYLANMVPDRVSRLVLVDPALGLDPETSGQDAEDSRTEELFATFEQARASQAERWSFASDDQVDDELAVGFFQDDEGVWHRRYSPAMGVVAWSEMARAHVVPPAGIPTLLAPALDADYLQPAFVADCRAVLGDDLTVREMDCGHMIYLERPAEFGKLVTEFLG</sequence>
<comment type="caution">
    <text evidence="2">The sequence shown here is derived from an EMBL/GenBank/DDBJ whole genome shotgun (WGS) entry which is preliminary data.</text>
</comment>
<reference evidence="2 3" key="1">
    <citation type="submission" date="2019-03" db="EMBL/GenBank/DDBJ databases">
        <title>Genomic Encyclopedia of Type Strains, Phase IV (KMG-IV): sequencing the most valuable type-strain genomes for metagenomic binning, comparative biology and taxonomic classification.</title>
        <authorList>
            <person name="Goeker M."/>
        </authorList>
    </citation>
    <scope>NUCLEOTIDE SEQUENCE [LARGE SCALE GENOMIC DNA]</scope>
    <source>
        <strain evidence="2 3">DSM 45934</strain>
    </source>
</reference>
<dbReference type="RefSeq" id="WP_243727337.1">
    <property type="nucleotide sequence ID" value="NZ_SLWS01000010.1"/>
</dbReference>
<dbReference type="InterPro" id="IPR000639">
    <property type="entry name" value="Epox_hydrolase-like"/>
</dbReference>
<dbReference type="PRINTS" id="PR00412">
    <property type="entry name" value="EPOXHYDRLASE"/>
</dbReference>
<proteinExistence type="predicted"/>
<dbReference type="SUPFAM" id="SSF53474">
    <property type="entry name" value="alpha/beta-Hydrolases"/>
    <property type="match status" value="1"/>
</dbReference>
<evidence type="ECO:0000313" key="3">
    <source>
        <dbReference type="Proteomes" id="UP000295680"/>
    </source>
</evidence>
<evidence type="ECO:0000313" key="2">
    <source>
        <dbReference type="EMBL" id="TCO53499.1"/>
    </source>
</evidence>
<keyword evidence="3" id="KW-1185">Reference proteome</keyword>
<dbReference type="AlphaFoldDB" id="A0A4R2JBP6"/>
<gene>
    <name evidence="2" type="ORF">EV192_11088</name>
</gene>
<dbReference type="PRINTS" id="PR00111">
    <property type="entry name" value="ABHYDROLASE"/>
</dbReference>
<dbReference type="InterPro" id="IPR050266">
    <property type="entry name" value="AB_hydrolase_sf"/>
</dbReference>
<dbReference type="PANTHER" id="PTHR43798">
    <property type="entry name" value="MONOACYLGLYCEROL LIPASE"/>
    <property type="match status" value="1"/>
</dbReference>
<dbReference type="GO" id="GO:0003824">
    <property type="term" value="F:catalytic activity"/>
    <property type="evidence" value="ECO:0007669"/>
    <property type="project" value="InterPro"/>
</dbReference>
<dbReference type="Pfam" id="PF00561">
    <property type="entry name" value="Abhydrolase_1"/>
    <property type="match status" value="1"/>
</dbReference>